<evidence type="ECO:0000313" key="3">
    <source>
        <dbReference type="Proteomes" id="UP001386955"/>
    </source>
</evidence>
<proteinExistence type="predicted"/>
<dbReference type="AlphaFoldDB" id="A0AAN9SF33"/>
<reference evidence="2 3" key="1">
    <citation type="submission" date="2024-01" db="EMBL/GenBank/DDBJ databases">
        <title>The genomes of 5 underutilized Papilionoideae crops provide insights into root nodulation and disease resistanc.</title>
        <authorList>
            <person name="Jiang F."/>
        </authorList>
    </citation>
    <scope>NUCLEOTIDE SEQUENCE [LARGE SCALE GENOMIC DNA]</scope>
    <source>
        <strain evidence="2">DUOXIRENSHENG_FW03</strain>
        <tissue evidence="2">Leaves</tissue>
    </source>
</reference>
<sequence length="130" mass="14807">MLTSTSLFSSKLLEPTSRPLTRSKQKLDLNEADKGLSPSKSCQASESCELVYNGASIWFWVLSLGLFAMPQKKEIPSATSEVMNMIRNSTLNLAKDLRTESDMMKEKSRFNELQDDQLQVFPREQPTHYK</sequence>
<feature type="region of interest" description="Disordered" evidence="1">
    <location>
        <begin position="19"/>
        <end position="41"/>
    </location>
</feature>
<gene>
    <name evidence="2" type="ORF">VNO78_14716</name>
</gene>
<name>A0AAN9SF33_PSOTE</name>
<comment type="caution">
    <text evidence="2">The sequence shown here is derived from an EMBL/GenBank/DDBJ whole genome shotgun (WGS) entry which is preliminary data.</text>
</comment>
<accession>A0AAN9SF33</accession>
<evidence type="ECO:0000313" key="2">
    <source>
        <dbReference type="EMBL" id="KAK7394195.1"/>
    </source>
</evidence>
<dbReference type="Proteomes" id="UP001386955">
    <property type="component" value="Unassembled WGS sequence"/>
</dbReference>
<keyword evidence="3" id="KW-1185">Reference proteome</keyword>
<protein>
    <submittedName>
        <fullName evidence="2">Uncharacterized protein</fullName>
    </submittedName>
</protein>
<feature type="compositionally biased region" description="Basic and acidic residues" evidence="1">
    <location>
        <begin position="25"/>
        <end position="34"/>
    </location>
</feature>
<dbReference type="EMBL" id="JAYMYS010000004">
    <property type="protein sequence ID" value="KAK7394195.1"/>
    <property type="molecule type" value="Genomic_DNA"/>
</dbReference>
<organism evidence="2 3">
    <name type="scientific">Psophocarpus tetragonolobus</name>
    <name type="common">Winged bean</name>
    <name type="synonym">Dolichos tetragonolobus</name>
    <dbReference type="NCBI Taxonomy" id="3891"/>
    <lineage>
        <taxon>Eukaryota</taxon>
        <taxon>Viridiplantae</taxon>
        <taxon>Streptophyta</taxon>
        <taxon>Embryophyta</taxon>
        <taxon>Tracheophyta</taxon>
        <taxon>Spermatophyta</taxon>
        <taxon>Magnoliopsida</taxon>
        <taxon>eudicotyledons</taxon>
        <taxon>Gunneridae</taxon>
        <taxon>Pentapetalae</taxon>
        <taxon>rosids</taxon>
        <taxon>fabids</taxon>
        <taxon>Fabales</taxon>
        <taxon>Fabaceae</taxon>
        <taxon>Papilionoideae</taxon>
        <taxon>50 kb inversion clade</taxon>
        <taxon>NPAAA clade</taxon>
        <taxon>indigoferoid/millettioid clade</taxon>
        <taxon>Phaseoleae</taxon>
        <taxon>Psophocarpus</taxon>
    </lineage>
</organism>
<evidence type="ECO:0000256" key="1">
    <source>
        <dbReference type="SAM" id="MobiDB-lite"/>
    </source>
</evidence>